<reference evidence="10 11" key="1">
    <citation type="submission" date="2016-04" db="EMBL/GenBank/DDBJ databases">
        <title>First whole genome shotgun sequence of the bacterium Enteractinococcus sp. strain UASWS1574.</title>
        <authorList>
            <person name="Crovadore J."/>
            <person name="Chablais R."/>
            <person name="Lefort F."/>
        </authorList>
    </citation>
    <scope>NUCLEOTIDE SEQUENCE [LARGE SCALE GENOMIC DNA]</scope>
    <source>
        <strain evidence="10 11">UASWS1574</strain>
    </source>
</reference>
<keyword evidence="7" id="KW-0472">Membrane</keyword>
<organism evidence="10 11">
    <name type="scientific">Enteractinococcus helveticum</name>
    <dbReference type="NCBI Taxonomy" id="1837282"/>
    <lineage>
        <taxon>Bacteria</taxon>
        <taxon>Bacillati</taxon>
        <taxon>Actinomycetota</taxon>
        <taxon>Actinomycetes</taxon>
        <taxon>Micrococcales</taxon>
        <taxon>Micrococcaceae</taxon>
    </lineage>
</organism>
<feature type="domain" description="FHA" evidence="8">
    <location>
        <begin position="103"/>
        <end position="152"/>
    </location>
</feature>
<feature type="transmembrane region" description="Helical" evidence="7">
    <location>
        <begin position="229"/>
        <end position="247"/>
    </location>
</feature>
<feature type="compositionally biased region" description="Pro residues" evidence="6">
    <location>
        <begin position="201"/>
        <end position="219"/>
    </location>
</feature>
<dbReference type="Proteomes" id="UP000078292">
    <property type="component" value="Unassembled WGS sequence"/>
</dbReference>
<evidence type="ECO:0000256" key="2">
    <source>
        <dbReference type="ARBA" id="ARBA00022741"/>
    </source>
</evidence>
<dbReference type="SUPFAM" id="SSF49879">
    <property type="entry name" value="SMAD/FHA domain"/>
    <property type="match status" value="1"/>
</dbReference>
<dbReference type="InterPro" id="IPR003593">
    <property type="entry name" value="AAA+_ATPase"/>
</dbReference>
<dbReference type="SMART" id="SM00240">
    <property type="entry name" value="FHA"/>
    <property type="match status" value="1"/>
</dbReference>
<evidence type="ECO:0000256" key="6">
    <source>
        <dbReference type="SAM" id="MobiDB-lite"/>
    </source>
</evidence>
<evidence type="ECO:0000313" key="10">
    <source>
        <dbReference type="EMBL" id="OAV62397.1"/>
    </source>
</evidence>
<proteinExistence type="predicted"/>
<dbReference type="InterPro" id="IPR000253">
    <property type="entry name" value="FHA_dom"/>
</dbReference>
<keyword evidence="11" id="KW-1185">Reference proteome</keyword>
<dbReference type="OrthoDB" id="9807790at2"/>
<dbReference type="InterPro" id="IPR008984">
    <property type="entry name" value="SMAD_FHA_dom_sf"/>
</dbReference>
<accession>A0A1B7M1B4</accession>
<keyword evidence="7" id="KW-0812">Transmembrane</keyword>
<dbReference type="GO" id="GO:0003677">
    <property type="term" value="F:DNA binding"/>
    <property type="evidence" value="ECO:0007669"/>
    <property type="project" value="InterPro"/>
</dbReference>
<dbReference type="SMART" id="SM00382">
    <property type="entry name" value="AAA"/>
    <property type="match status" value="3"/>
</dbReference>
<sequence length="1443" mass="154826">MRILLDLDGATQVVNLNGFQPQATLADLTESALGYRLADDDRLYVDQLPVTGETTLADCTILEGSVISRKAPEKTGNIAGWNVAVSGGFAVGSVVVVPEHRALVIGRAPQADLVLPTESASWHHCTIELTDDGLIIKDSGSTNGTYVDGVSVDEDGTVVTEAATVQAGGAVLSVEPFRHDPVAPAPGSLKNLTPAATAPFNRPPRPGLPPKPEAVEPPAPEEVNDQARFSLVTIIAPLIMAGVLVVVLGNPRFALFALLSPMMAIGMYFEQKRRRKKNLEAEEERFSQAIQDFDEELTEAAATEIQRRHELIPDPATVMRRVALPSTLMWQRRPDATDHLYLHAGIGDIPWQPELDDRGSQKYHERVRKVLDASQLTAAPVLVDLNNAGVVGIVGDREGALALARSLVMQATVHVGPADLSVGVFCDNGREDVWDWAAWLPHTKQPGTSSGAHWMANQRDASDAMLRGLLDNINGLPTDGLMLVIDSEVLTEGRNSPARDLLGHGRDHGGVRILRADEKNTQVSGIVIATTTDQLPAACTTVIEVGQDASASVHHPENLIDVEDVTLAGVSLEDAEYCARRLAQFEDPELVVPGAALPSLVRLPELLGVEDLNAQTIQDLWRSPGMSGPVGVSEKGTVFLDIVKDGPHGLVGGTTGSGKSEFLRSFIAGLAARNSPETLSFILIDFKGGAAFKAAERLPHTIGTISNLDEQLADRALRALEAEMERRQRLFAEAGEDIDNLPAYLATNPPEPLPRLLLVIDEFAMLAKDFPDVLASLVSVAAVGRTLGVHMILATQRPAGVVNEDILANTNLRVALRVQSREDSSNVIGVPDAASIERSQMGRAYIKLGQDDITPVQTALVTGKAQEHVSEKVEIQDVGLFGQLVPRKTAAPKVSSSDENDFDLLIDAVIAANDAAGIAPPRQVWPEALGERVRLDGYAADTENDPQDRPAPAVGGVHRGVVCVALADEPDLQRQSPTGWDMHEGNLMLMGVRGSGTTTTLASIGLALAATRSPQELDLLCLDVGSRGLAELERLPHTVAYVGAGPGAKEQQVRFMRFLRTEFNRRRETGVKQRDMVILLDGLATFKDEFTDFEGQEHLETLYRVYADGPAVGMHFVVTTTRAKAVPPAMDEVTTQRWVYRLADAYDYSALGVKGKNVPADVPGRCVEINTLLQMHIATPDEGFEAAVTEAAARWADAPAKTDVIGVLPENIAVSALASHLDLTREPLRIPVGISEDTLQPSVLEVFEEEHILLAGPARSGKSTLLCAIAELLLNAPADQRPAVWGISNRRSPLGDLPLDKIAETPDDIPGMLALLRLETGPVFLLIDDAERIDDADQSITGLLTSTKPRVCVVAAGRAGDLRSQYGHWTKKLSKARCGVLLQPEVDFDGDLLNVKLPRRAPVAMTTGRGYAGVGGSVALIQSMSPTDQVESSQPSVEAQAKS</sequence>
<feature type="domain" description="FtsK" evidence="9">
    <location>
        <begin position="975"/>
        <end position="1149"/>
    </location>
</feature>
<evidence type="ECO:0000259" key="8">
    <source>
        <dbReference type="PROSITE" id="PS50006"/>
    </source>
</evidence>
<dbReference type="InterPro" id="IPR050206">
    <property type="entry name" value="FtsK/SpoIIIE/SftA"/>
</dbReference>
<evidence type="ECO:0000256" key="1">
    <source>
        <dbReference type="ARBA" id="ARBA00022553"/>
    </source>
</evidence>
<keyword evidence="5" id="KW-0175">Coiled coil</keyword>
<keyword evidence="10" id="KW-0132">Cell division</keyword>
<feature type="binding site" evidence="4">
    <location>
        <begin position="653"/>
        <end position="660"/>
    </location>
    <ligand>
        <name>ATP</name>
        <dbReference type="ChEBI" id="CHEBI:30616"/>
    </ligand>
</feature>
<evidence type="ECO:0000259" key="9">
    <source>
        <dbReference type="PROSITE" id="PS50901"/>
    </source>
</evidence>
<dbReference type="Pfam" id="PF01580">
    <property type="entry name" value="FtsK_SpoIIIE"/>
    <property type="match status" value="2"/>
</dbReference>
<dbReference type="STRING" id="1837282.A6F49_06725"/>
<keyword evidence="3 4" id="KW-0067">ATP-binding</keyword>
<dbReference type="PROSITE" id="PS50901">
    <property type="entry name" value="FTSK"/>
    <property type="match status" value="2"/>
</dbReference>
<keyword evidence="1" id="KW-0597">Phosphoprotein</keyword>
<dbReference type="InterPro" id="IPR002543">
    <property type="entry name" value="FtsK_dom"/>
</dbReference>
<evidence type="ECO:0000256" key="5">
    <source>
        <dbReference type="SAM" id="Coils"/>
    </source>
</evidence>
<feature type="coiled-coil region" evidence="5">
    <location>
        <begin position="269"/>
        <end position="296"/>
    </location>
</feature>
<evidence type="ECO:0000313" key="11">
    <source>
        <dbReference type="Proteomes" id="UP000078292"/>
    </source>
</evidence>
<feature type="binding site" evidence="4">
    <location>
        <begin position="991"/>
        <end position="998"/>
    </location>
    <ligand>
        <name>ATP</name>
        <dbReference type="ChEBI" id="CHEBI:30616"/>
    </ligand>
</feature>
<keyword evidence="7" id="KW-1133">Transmembrane helix</keyword>
<name>A0A1B7M1B4_9MICC</name>
<dbReference type="PANTHER" id="PTHR22683:SF1">
    <property type="entry name" value="TYPE VII SECRETION SYSTEM PROTEIN ESSC"/>
    <property type="match status" value="1"/>
</dbReference>
<dbReference type="EMBL" id="LXEY01000012">
    <property type="protein sequence ID" value="OAV62397.1"/>
    <property type="molecule type" value="Genomic_DNA"/>
</dbReference>
<dbReference type="InterPro" id="IPR027417">
    <property type="entry name" value="P-loop_NTPase"/>
</dbReference>
<comment type="caution">
    <text evidence="10">The sequence shown here is derived from an EMBL/GenBank/DDBJ whole genome shotgun (WGS) entry which is preliminary data.</text>
</comment>
<feature type="transmembrane region" description="Helical" evidence="7">
    <location>
        <begin position="253"/>
        <end position="269"/>
    </location>
</feature>
<keyword evidence="2 4" id="KW-0547">Nucleotide-binding</keyword>
<dbReference type="SUPFAM" id="SSF52540">
    <property type="entry name" value="P-loop containing nucleoside triphosphate hydrolases"/>
    <property type="match status" value="3"/>
</dbReference>
<dbReference type="RefSeq" id="WP_043057104.1">
    <property type="nucleotide sequence ID" value="NZ_LXEY01000012.1"/>
</dbReference>
<protein>
    <submittedName>
        <fullName evidence="10">Cell division protein FtsK</fullName>
    </submittedName>
</protein>
<dbReference type="Gene3D" id="2.60.200.20">
    <property type="match status" value="1"/>
</dbReference>
<dbReference type="Pfam" id="PF00498">
    <property type="entry name" value="FHA"/>
    <property type="match status" value="1"/>
</dbReference>
<dbReference type="GO" id="GO:0051301">
    <property type="term" value="P:cell division"/>
    <property type="evidence" value="ECO:0007669"/>
    <property type="project" value="UniProtKB-KW"/>
</dbReference>
<gene>
    <name evidence="10" type="ORF">A6F49_06725</name>
</gene>
<dbReference type="PROSITE" id="PS50006">
    <property type="entry name" value="FHA_DOMAIN"/>
    <property type="match status" value="1"/>
</dbReference>
<dbReference type="Gene3D" id="3.40.50.300">
    <property type="entry name" value="P-loop containing nucleotide triphosphate hydrolases"/>
    <property type="match status" value="3"/>
</dbReference>
<dbReference type="GO" id="GO:0005524">
    <property type="term" value="F:ATP binding"/>
    <property type="evidence" value="ECO:0007669"/>
    <property type="project" value="UniProtKB-UniRule"/>
</dbReference>
<evidence type="ECO:0000256" key="4">
    <source>
        <dbReference type="PROSITE-ProRule" id="PRU00289"/>
    </source>
</evidence>
<feature type="region of interest" description="Disordered" evidence="6">
    <location>
        <begin position="183"/>
        <end position="219"/>
    </location>
</feature>
<dbReference type="PANTHER" id="PTHR22683">
    <property type="entry name" value="SPORULATION PROTEIN RELATED"/>
    <property type="match status" value="1"/>
</dbReference>
<dbReference type="CDD" id="cd00060">
    <property type="entry name" value="FHA"/>
    <property type="match status" value="1"/>
</dbReference>
<dbReference type="CDD" id="cd01127">
    <property type="entry name" value="TrwB_TraG_TraD_VirD4"/>
    <property type="match status" value="1"/>
</dbReference>
<evidence type="ECO:0000256" key="7">
    <source>
        <dbReference type="SAM" id="Phobius"/>
    </source>
</evidence>
<keyword evidence="10" id="KW-0131">Cell cycle</keyword>
<evidence type="ECO:0000256" key="3">
    <source>
        <dbReference type="ARBA" id="ARBA00022840"/>
    </source>
</evidence>
<feature type="domain" description="FtsK" evidence="9">
    <location>
        <begin position="635"/>
        <end position="825"/>
    </location>
</feature>